<evidence type="ECO:0000313" key="8">
    <source>
        <dbReference type="Proteomes" id="UP001142055"/>
    </source>
</evidence>
<dbReference type="EMBL" id="JAPWDV010000001">
    <property type="protein sequence ID" value="KAJ6223342.1"/>
    <property type="molecule type" value="Genomic_DNA"/>
</dbReference>
<dbReference type="GO" id="GO:0006412">
    <property type="term" value="P:translation"/>
    <property type="evidence" value="ECO:0007669"/>
    <property type="project" value="InterPro"/>
</dbReference>
<dbReference type="InterPro" id="IPR002672">
    <property type="entry name" value="Ribosomal_eL28"/>
</dbReference>
<evidence type="ECO:0000259" key="6">
    <source>
        <dbReference type="Pfam" id="PF01778"/>
    </source>
</evidence>
<dbReference type="GO" id="GO:1990904">
    <property type="term" value="C:ribonucleoprotein complex"/>
    <property type="evidence" value="ECO:0007669"/>
    <property type="project" value="UniProtKB-KW"/>
</dbReference>
<evidence type="ECO:0000313" key="7">
    <source>
        <dbReference type="EMBL" id="KAJ6223342.1"/>
    </source>
</evidence>
<dbReference type="Gene3D" id="3.30.390.110">
    <property type="match status" value="1"/>
</dbReference>
<keyword evidence="3" id="KW-0687">Ribonucleoprotein</keyword>
<dbReference type="GO" id="GO:0005840">
    <property type="term" value="C:ribosome"/>
    <property type="evidence" value="ECO:0007669"/>
    <property type="project" value="UniProtKB-KW"/>
</dbReference>
<evidence type="ECO:0000256" key="1">
    <source>
        <dbReference type="ARBA" id="ARBA00007926"/>
    </source>
</evidence>
<comment type="caution">
    <text evidence="7">The sequence shown here is derived from an EMBL/GenBank/DDBJ whole genome shotgun (WGS) entry which is preliminary data.</text>
</comment>
<sequence length="144" mass="16511">MGKVVNVSKDLNWLVTRNTSSYLMKRRGVNHFFSTDPLNPKGLYKPRFQGNVQKRALSVQENPSGKGVVLLYKNKRNQTKPAKAVSRVTLNRGAAKTLQSIRNFSNKQNYRKDLKNVVLRRASALLRGQRIKNSKKTRQSKKKE</sequence>
<evidence type="ECO:0000256" key="3">
    <source>
        <dbReference type="ARBA" id="ARBA00023274"/>
    </source>
</evidence>
<dbReference type="GO" id="GO:0003735">
    <property type="term" value="F:structural constituent of ribosome"/>
    <property type="evidence" value="ECO:0007669"/>
    <property type="project" value="InterPro"/>
</dbReference>
<feature type="domain" description="Ribosomal eL28/Mak16" evidence="6">
    <location>
        <begin position="11"/>
        <end position="127"/>
    </location>
</feature>
<gene>
    <name evidence="7" type="ORF">RDWZM_001887</name>
</gene>
<evidence type="ECO:0000256" key="2">
    <source>
        <dbReference type="ARBA" id="ARBA00022980"/>
    </source>
</evidence>
<keyword evidence="2" id="KW-0689">Ribosomal protein</keyword>
<dbReference type="Pfam" id="PF01778">
    <property type="entry name" value="Ribosomal_L28e"/>
    <property type="match status" value="1"/>
</dbReference>
<evidence type="ECO:0000256" key="4">
    <source>
        <dbReference type="ARBA" id="ARBA00035223"/>
    </source>
</evidence>
<dbReference type="Proteomes" id="UP001142055">
    <property type="component" value="Chromosome 1"/>
</dbReference>
<dbReference type="OrthoDB" id="338850at2759"/>
<proteinExistence type="inferred from homology"/>
<evidence type="ECO:0000256" key="5">
    <source>
        <dbReference type="ARBA" id="ARBA00035330"/>
    </source>
</evidence>
<accession>A0A9Q0MD06</accession>
<keyword evidence="8" id="KW-1185">Reference proteome</keyword>
<dbReference type="PANTHER" id="PTHR10544">
    <property type="entry name" value="60S RIBOSOMAL PROTEIN L28"/>
    <property type="match status" value="1"/>
</dbReference>
<protein>
    <recommendedName>
        <fullName evidence="4">Large ribosomal subunit protein eL28</fullName>
    </recommendedName>
    <alternativeName>
        <fullName evidence="5">60S ribosomal protein L28</fullName>
    </alternativeName>
</protein>
<dbReference type="InterPro" id="IPR029004">
    <property type="entry name" value="Ribosomal_eL28/Mak16"/>
</dbReference>
<dbReference type="OMA" id="GKYGQRP"/>
<organism evidence="7 8">
    <name type="scientific">Blomia tropicalis</name>
    <name type="common">Mite</name>
    <dbReference type="NCBI Taxonomy" id="40697"/>
    <lineage>
        <taxon>Eukaryota</taxon>
        <taxon>Metazoa</taxon>
        <taxon>Ecdysozoa</taxon>
        <taxon>Arthropoda</taxon>
        <taxon>Chelicerata</taxon>
        <taxon>Arachnida</taxon>
        <taxon>Acari</taxon>
        <taxon>Acariformes</taxon>
        <taxon>Sarcoptiformes</taxon>
        <taxon>Astigmata</taxon>
        <taxon>Glycyphagoidea</taxon>
        <taxon>Echimyopodidae</taxon>
        <taxon>Blomia</taxon>
    </lineage>
</organism>
<name>A0A9Q0MD06_BLOTA</name>
<dbReference type="AlphaFoldDB" id="A0A9Q0MD06"/>
<reference evidence="7" key="1">
    <citation type="submission" date="2022-12" db="EMBL/GenBank/DDBJ databases">
        <title>Genome assemblies of Blomia tropicalis.</title>
        <authorList>
            <person name="Cui Y."/>
        </authorList>
    </citation>
    <scope>NUCLEOTIDE SEQUENCE</scope>
    <source>
        <tissue evidence="7">Adult mites</tissue>
    </source>
</reference>
<comment type="similarity">
    <text evidence="1">Belongs to the eukaryotic ribosomal protein eL28 family.</text>
</comment>